<name>A0ABS8S7D4_DATST</name>
<dbReference type="Proteomes" id="UP000823775">
    <property type="component" value="Unassembled WGS sequence"/>
</dbReference>
<organism evidence="1 2">
    <name type="scientific">Datura stramonium</name>
    <name type="common">Jimsonweed</name>
    <name type="synonym">Common thornapple</name>
    <dbReference type="NCBI Taxonomy" id="4076"/>
    <lineage>
        <taxon>Eukaryota</taxon>
        <taxon>Viridiplantae</taxon>
        <taxon>Streptophyta</taxon>
        <taxon>Embryophyta</taxon>
        <taxon>Tracheophyta</taxon>
        <taxon>Spermatophyta</taxon>
        <taxon>Magnoliopsida</taxon>
        <taxon>eudicotyledons</taxon>
        <taxon>Gunneridae</taxon>
        <taxon>Pentapetalae</taxon>
        <taxon>asterids</taxon>
        <taxon>lamiids</taxon>
        <taxon>Solanales</taxon>
        <taxon>Solanaceae</taxon>
        <taxon>Solanoideae</taxon>
        <taxon>Datureae</taxon>
        <taxon>Datura</taxon>
    </lineage>
</organism>
<evidence type="ECO:0000313" key="2">
    <source>
        <dbReference type="Proteomes" id="UP000823775"/>
    </source>
</evidence>
<keyword evidence="2" id="KW-1185">Reference proteome</keyword>
<gene>
    <name evidence="1" type="ORF">HAX54_024545</name>
</gene>
<accession>A0ABS8S7D4</accession>
<reference evidence="1 2" key="1">
    <citation type="journal article" date="2021" name="BMC Genomics">
        <title>Datura genome reveals duplications of psychoactive alkaloid biosynthetic genes and high mutation rate following tissue culture.</title>
        <authorList>
            <person name="Rajewski A."/>
            <person name="Carter-House D."/>
            <person name="Stajich J."/>
            <person name="Litt A."/>
        </authorList>
    </citation>
    <scope>NUCLEOTIDE SEQUENCE [LARGE SCALE GENOMIC DNA]</scope>
    <source>
        <strain evidence="1">AR-01</strain>
    </source>
</reference>
<proteinExistence type="predicted"/>
<dbReference type="EMBL" id="JACEIK010000299">
    <property type="protein sequence ID" value="MCD7454376.1"/>
    <property type="molecule type" value="Genomic_DNA"/>
</dbReference>
<sequence>MAGLNRTELHYVGHRIALLVAGLGLRSGVEDRGLGVEVGFESHIGYHSRGQGRVSRFRSGVRVVCWYRDRCRGRGRYRESTLGSCVESRVKAEIWVLGPESGVEVNVGVRQ</sequence>
<evidence type="ECO:0000313" key="1">
    <source>
        <dbReference type="EMBL" id="MCD7454376.1"/>
    </source>
</evidence>
<protein>
    <submittedName>
        <fullName evidence="1">Uncharacterized protein</fullName>
    </submittedName>
</protein>
<comment type="caution">
    <text evidence="1">The sequence shown here is derived from an EMBL/GenBank/DDBJ whole genome shotgun (WGS) entry which is preliminary data.</text>
</comment>